<feature type="compositionally biased region" description="Low complexity" evidence="11">
    <location>
        <begin position="1"/>
        <end position="12"/>
    </location>
</feature>
<feature type="compositionally biased region" description="Low complexity" evidence="11">
    <location>
        <begin position="111"/>
        <end position="131"/>
    </location>
</feature>
<evidence type="ECO:0000256" key="2">
    <source>
        <dbReference type="ARBA" id="ARBA00004496"/>
    </source>
</evidence>
<feature type="region of interest" description="Disordered" evidence="11">
    <location>
        <begin position="1"/>
        <end position="131"/>
    </location>
</feature>
<evidence type="ECO:0000256" key="9">
    <source>
        <dbReference type="ARBA" id="ARBA00023067"/>
    </source>
</evidence>
<feature type="compositionally biased region" description="Low complexity" evidence="11">
    <location>
        <begin position="424"/>
        <end position="433"/>
    </location>
</feature>
<feature type="compositionally biased region" description="Acidic residues" evidence="11">
    <location>
        <begin position="1017"/>
        <end position="1039"/>
    </location>
</feature>
<dbReference type="Pfam" id="PF05786">
    <property type="entry name" value="Cnd2"/>
    <property type="match status" value="1"/>
</dbReference>
<dbReference type="GO" id="GO:0007076">
    <property type="term" value="P:mitotic chromosome condensation"/>
    <property type="evidence" value="ECO:0007669"/>
    <property type="project" value="InterPro"/>
</dbReference>
<dbReference type="AlphaFoldDB" id="A0A2N8UHK4"/>
<evidence type="ECO:0000313" key="13">
    <source>
        <dbReference type="Proteomes" id="UP000239563"/>
    </source>
</evidence>
<accession>A0A2N8UHK4</accession>
<proteinExistence type="inferred from homology"/>
<evidence type="ECO:0000256" key="6">
    <source>
        <dbReference type="ARBA" id="ARBA00022490"/>
    </source>
</evidence>
<gene>
    <name evidence="12" type="ORF">SRS1_14889</name>
</gene>
<keyword evidence="5" id="KW-0158">Chromosome</keyword>
<evidence type="ECO:0000256" key="7">
    <source>
        <dbReference type="ARBA" id="ARBA00022618"/>
    </source>
</evidence>
<comment type="similarity">
    <text evidence="3">Belongs to the CND2 (condensin subunit 2) family.</text>
</comment>
<dbReference type="GO" id="GO:0005737">
    <property type="term" value="C:cytoplasm"/>
    <property type="evidence" value="ECO:0007669"/>
    <property type="project" value="UniProtKB-SubCell"/>
</dbReference>
<dbReference type="Proteomes" id="UP000239563">
    <property type="component" value="Chromosome XI"/>
</dbReference>
<dbReference type="PANTHER" id="PTHR13108:SF9">
    <property type="entry name" value="CONDENSIN COMPLEX SUBUNIT 2"/>
    <property type="match status" value="1"/>
</dbReference>
<dbReference type="InterPro" id="IPR022816">
    <property type="entry name" value="Condensin_barren_su2"/>
</dbReference>
<comment type="subcellular location">
    <subcellularLocation>
        <location evidence="1">Chromosome</location>
    </subcellularLocation>
    <subcellularLocation>
        <location evidence="2">Cytoplasm</location>
    </subcellularLocation>
</comment>
<protein>
    <recommendedName>
        <fullName evidence="4">Condensin complex subunit 2</fullName>
    </recommendedName>
</protein>
<keyword evidence="8" id="KW-0498">Mitosis</keyword>
<feature type="compositionally biased region" description="Low complexity" evidence="11">
    <location>
        <begin position="185"/>
        <end position="211"/>
    </location>
</feature>
<feature type="region of interest" description="Disordered" evidence="11">
    <location>
        <begin position="1014"/>
        <end position="1039"/>
    </location>
</feature>
<feature type="region of interest" description="Disordered" evidence="11">
    <location>
        <begin position="183"/>
        <end position="211"/>
    </location>
</feature>
<feature type="compositionally biased region" description="Acidic residues" evidence="11">
    <location>
        <begin position="313"/>
        <end position="327"/>
    </location>
</feature>
<keyword evidence="10" id="KW-0131">Cell cycle</keyword>
<dbReference type="EMBL" id="LT795064">
    <property type="protein sequence ID" value="SJX64240.1"/>
    <property type="molecule type" value="Genomic_DNA"/>
</dbReference>
<feature type="region of interest" description="Disordered" evidence="11">
    <location>
        <begin position="303"/>
        <end position="337"/>
    </location>
</feature>
<dbReference type="GO" id="GO:0051301">
    <property type="term" value="P:cell division"/>
    <property type="evidence" value="ECO:0007669"/>
    <property type="project" value="UniProtKB-KW"/>
</dbReference>
<dbReference type="GO" id="GO:0000796">
    <property type="term" value="C:condensin complex"/>
    <property type="evidence" value="ECO:0007669"/>
    <property type="project" value="InterPro"/>
</dbReference>
<keyword evidence="9" id="KW-0226">DNA condensation</keyword>
<reference evidence="12 13" key="1">
    <citation type="submission" date="2017-02" db="EMBL/GenBank/DDBJ databases">
        <authorList>
            <person name="Peterson S.W."/>
        </authorList>
    </citation>
    <scope>NUCLEOTIDE SEQUENCE [LARGE SCALE GENOMIC DNA]</scope>
    <source>
        <strain evidence="12 13">SRS1_H2-8</strain>
    </source>
</reference>
<keyword evidence="7" id="KW-0132">Cell division</keyword>
<organism evidence="12 13">
    <name type="scientific">Sporisorium reilianum f. sp. reilianum</name>
    <dbReference type="NCBI Taxonomy" id="72559"/>
    <lineage>
        <taxon>Eukaryota</taxon>
        <taxon>Fungi</taxon>
        <taxon>Dikarya</taxon>
        <taxon>Basidiomycota</taxon>
        <taxon>Ustilaginomycotina</taxon>
        <taxon>Ustilaginomycetes</taxon>
        <taxon>Ustilaginales</taxon>
        <taxon>Ustilaginaceae</taxon>
        <taxon>Sporisorium</taxon>
    </lineage>
</organism>
<feature type="compositionally biased region" description="Low complexity" evidence="11">
    <location>
        <begin position="37"/>
        <end position="62"/>
    </location>
</feature>
<feature type="compositionally biased region" description="Basic and acidic residues" evidence="11">
    <location>
        <begin position="303"/>
        <end position="312"/>
    </location>
</feature>
<keyword evidence="6" id="KW-0963">Cytoplasm</keyword>
<evidence type="ECO:0000313" key="12">
    <source>
        <dbReference type="EMBL" id="SJX64240.1"/>
    </source>
</evidence>
<feature type="compositionally biased region" description="Acidic residues" evidence="11">
    <location>
        <begin position="71"/>
        <end position="95"/>
    </location>
</feature>
<dbReference type="PANTHER" id="PTHR13108">
    <property type="entry name" value="CONDENSIN COMPLEX SUBUNIT 2"/>
    <property type="match status" value="1"/>
</dbReference>
<evidence type="ECO:0000256" key="11">
    <source>
        <dbReference type="SAM" id="MobiDB-lite"/>
    </source>
</evidence>
<evidence type="ECO:0000256" key="8">
    <source>
        <dbReference type="ARBA" id="ARBA00022776"/>
    </source>
</evidence>
<evidence type="ECO:0000256" key="3">
    <source>
        <dbReference type="ARBA" id="ARBA00009471"/>
    </source>
</evidence>
<evidence type="ECO:0000256" key="1">
    <source>
        <dbReference type="ARBA" id="ARBA00004286"/>
    </source>
</evidence>
<dbReference type="GO" id="GO:0003682">
    <property type="term" value="F:chromatin binding"/>
    <property type="evidence" value="ECO:0007669"/>
    <property type="project" value="TreeGrafter"/>
</dbReference>
<evidence type="ECO:0000256" key="10">
    <source>
        <dbReference type="ARBA" id="ARBA00023306"/>
    </source>
</evidence>
<feature type="region of interest" description="Disordered" evidence="11">
    <location>
        <begin position="416"/>
        <end position="440"/>
    </location>
</feature>
<evidence type="ECO:0000256" key="4">
    <source>
        <dbReference type="ARBA" id="ARBA00016065"/>
    </source>
</evidence>
<evidence type="ECO:0000256" key="5">
    <source>
        <dbReference type="ARBA" id="ARBA00022454"/>
    </source>
</evidence>
<name>A0A2N8UHK4_9BASI</name>
<sequence length="1061" mass="112000">MPSRHSTSSSSRAPLEESRAANRSISASFAGTKPSLSSKSSSSRKSSSGHSSSSSSSKSRSASGKHRGRFDDDDDIAEEEEDDQDDGDDYDEEDENNHRHSNARKASGATSKSMSRPPSAPSSRQPSASNNANRSILARSNPNASIMIGGAAAANTSVAFQNSRVAALARSHAVVDASSIMRPRGQAGHPAANGAAASANGDPKAGAAPAGASLRVDTSSFEEWMKMATDNKINSTNTWSFALIDYFHDMSLLRNDSGDGSINFQKASCTLDGCVKVWTSRVDSVVVETGKLLSGLQDDIDQATRKDRRGNENADEDADDDDGDDDGNGNSTRKRKRNKEATLAKTFGHIQIKKFELEFTVDPLFKKTSADFDEGGASGLLMNHLGVDSSMAVIFDASDVAGVGSDEDMAKMLSVGEDGDAGEDAPSPAAAAAAEDDDQDEMVDLSKLASKWLDSDEFGHADGASDDVASLLSRRVLCPTLCNFRFSKDDDTPFGVGLDEFNQQTFHTATHADAYYDSQHVPGMRAQSEEFLGGGFHDDANPLMDGAGGEGDFFDNDVGGPMDDNEDDGNDFFGALDNAPAFHHGGPVVLDGTTGGVDSYGPFDPSAGPSSELVMAMAFNPSTGMPVDGADGENGSDLFDYFDRRLMRNWAGPEHWKLSRVAATGPLALGASTGAAAQAAAAAAAARKESKKSKEPFVIDFLSEEGAVNLKEIFEQPKQSSSITLPASARNKMASLAASSSDAYLLPEDRHFSSKQLLRLFLKPRVAINMRHKGQQAAGGGFGGDAQLWAEVAGDADEADGADGGMPFDTQFFHDADDGYDANAGGLGGLDDSPANVTAGGDAEDEELTQTLQALNRVKPEYVNYAKKAKRVDVKKLKENIWKELGILASTEDAATLAAKAQAAAAAGDEDGDVSMASTLAEAEASGSVKTFESVLSGLQKAYTQDKMEEISTSFCFICLLHLANEEGLAISTGSEDKIEALRAKRGRNSTTPTKADAAGGLFGRLAAGRVMRTSSEDDDLGGEGDEEPVEGEEGYEEDELRVGKLSALRIMKDPRAYRSA</sequence>